<dbReference type="PANTHER" id="PTHR23515">
    <property type="entry name" value="HIGH-AFFINITY NITRATE TRANSPORTER 2.3"/>
    <property type="match status" value="1"/>
</dbReference>
<dbReference type="Proteomes" id="UP000194841">
    <property type="component" value="Unassembled WGS sequence"/>
</dbReference>
<evidence type="ECO:0000256" key="4">
    <source>
        <dbReference type="ARBA" id="ARBA00022989"/>
    </source>
</evidence>
<dbReference type="GO" id="GO:0015112">
    <property type="term" value="F:nitrate transmembrane transporter activity"/>
    <property type="evidence" value="ECO:0007669"/>
    <property type="project" value="InterPro"/>
</dbReference>
<dbReference type="InterPro" id="IPR036259">
    <property type="entry name" value="MFS_trans_sf"/>
</dbReference>
<evidence type="ECO:0000256" key="3">
    <source>
        <dbReference type="ARBA" id="ARBA00022692"/>
    </source>
</evidence>
<feature type="transmembrane region" description="Helical" evidence="7">
    <location>
        <begin position="132"/>
        <end position="153"/>
    </location>
</feature>
<dbReference type="InterPro" id="IPR011701">
    <property type="entry name" value="MFS"/>
</dbReference>
<dbReference type="InterPro" id="IPR044772">
    <property type="entry name" value="NO3_transporter"/>
</dbReference>
<feature type="transmembrane region" description="Helical" evidence="7">
    <location>
        <begin position="9"/>
        <end position="30"/>
    </location>
</feature>
<feature type="transmembrane region" description="Helical" evidence="7">
    <location>
        <begin position="159"/>
        <end position="181"/>
    </location>
</feature>
<proteinExistence type="inferred from homology"/>
<dbReference type="Gene3D" id="1.20.1250.20">
    <property type="entry name" value="MFS general substrate transporter like domains"/>
    <property type="match status" value="2"/>
</dbReference>
<dbReference type="SUPFAM" id="SSF103473">
    <property type="entry name" value="MFS general substrate transporter"/>
    <property type="match status" value="1"/>
</dbReference>
<gene>
    <name evidence="9" type="ORF">B1199_01480</name>
</gene>
<dbReference type="OrthoDB" id="9771451at2"/>
<keyword evidence="6 7" id="KW-0472">Membrane</keyword>
<evidence type="ECO:0000256" key="1">
    <source>
        <dbReference type="ARBA" id="ARBA00004141"/>
    </source>
</evidence>
<feature type="transmembrane region" description="Helical" evidence="7">
    <location>
        <begin position="74"/>
        <end position="93"/>
    </location>
</feature>
<accession>A0A244CTQ5</accession>
<evidence type="ECO:0000256" key="6">
    <source>
        <dbReference type="ARBA" id="ARBA00023136"/>
    </source>
</evidence>
<organism evidence="9 10">
    <name type="scientific">Pseudoalteromonas ulvae</name>
    <dbReference type="NCBI Taxonomy" id="107327"/>
    <lineage>
        <taxon>Bacteria</taxon>
        <taxon>Pseudomonadati</taxon>
        <taxon>Pseudomonadota</taxon>
        <taxon>Gammaproteobacteria</taxon>
        <taxon>Alteromonadales</taxon>
        <taxon>Pseudoalteromonadaceae</taxon>
        <taxon>Pseudoalteromonas</taxon>
    </lineage>
</organism>
<dbReference type="GO" id="GO:0042128">
    <property type="term" value="P:nitrate assimilation"/>
    <property type="evidence" value="ECO:0007669"/>
    <property type="project" value="UniProtKB-KW"/>
</dbReference>
<dbReference type="EMBL" id="MWPV01000001">
    <property type="protein sequence ID" value="OUL58981.1"/>
    <property type="molecule type" value="Genomic_DNA"/>
</dbReference>
<dbReference type="GO" id="GO:0016020">
    <property type="term" value="C:membrane"/>
    <property type="evidence" value="ECO:0007669"/>
    <property type="project" value="UniProtKB-SubCell"/>
</dbReference>
<dbReference type="RefSeq" id="WP_086742363.1">
    <property type="nucleotide sequence ID" value="NZ_MWPV01000001.1"/>
</dbReference>
<dbReference type="PROSITE" id="PS50850">
    <property type="entry name" value="MFS"/>
    <property type="match status" value="1"/>
</dbReference>
<comment type="similarity">
    <text evidence="2">Belongs to the major facilitator superfamily. Nitrate/nitrite porter (TC 2.A.1.8) family.</text>
</comment>
<evidence type="ECO:0000259" key="8">
    <source>
        <dbReference type="PROSITE" id="PS50850"/>
    </source>
</evidence>
<feature type="transmembrane region" description="Helical" evidence="7">
    <location>
        <begin position="212"/>
        <end position="232"/>
    </location>
</feature>
<keyword evidence="10" id="KW-1185">Reference proteome</keyword>
<dbReference type="AlphaFoldDB" id="A0A244CTQ5"/>
<feature type="transmembrane region" description="Helical" evidence="7">
    <location>
        <begin position="272"/>
        <end position="290"/>
    </location>
</feature>
<protein>
    <submittedName>
        <fullName evidence="9">MFS transporter</fullName>
    </submittedName>
</protein>
<evidence type="ECO:0000256" key="7">
    <source>
        <dbReference type="SAM" id="Phobius"/>
    </source>
</evidence>
<name>A0A244CTQ5_PSEDV</name>
<dbReference type="InterPro" id="IPR020846">
    <property type="entry name" value="MFS_dom"/>
</dbReference>
<reference evidence="9 10" key="1">
    <citation type="submission" date="2017-02" db="EMBL/GenBank/DDBJ databases">
        <title>Pseudoalteromonas ulvae TC14 Genome.</title>
        <authorList>
            <person name="Molmeret M."/>
        </authorList>
    </citation>
    <scope>NUCLEOTIDE SEQUENCE [LARGE SCALE GENOMIC DNA]</scope>
    <source>
        <strain evidence="9">TC14</strain>
    </source>
</reference>
<evidence type="ECO:0000256" key="5">
    <source>
        <dbReference type="ARBA" id="ARBA00023063"/>
    </source>
</evidence>
<feature type="transmembrane region" description="Helical" evidence="7">
    <location>
        <begin position="99"/>
        <end position="120"/>
    </location>
</feature>
<evidence type="ECO:0000256" key="2">
    <source>
        <dbReference type="ARBA" id="ARBA00008432"/>
    </source>
</evidence>
<keyword evidence="3 7" id="KW-0812">Transmembrane</keyword>
<keyword evidence="4 7" id="KW-1133">Transmembrane helix</keyword>
<feature type="transmembrane region" description="Helical" evidence="7">
    <location>
        <begin position="350"/>
        <end position="370"/>
    </location>
</feature>
<keyword evidence="5" id="KW-0534">Nitrate assimilation</keyword>
<sequence length="422" mass="47038">MSEKIAQRALILATFSFAANFSVWTLYAALVIPITALWHLNVLEVAGLLSAPMLSGALSRIPAGIVADKGNPKILFVCQMLICLPPLGLLFFIENYSQLLLLGFWLGLSGSAFVFGNRYVNDFFPRNRQGTAMGVFGVGNAGAAITLVLVPILQEHFGWHFVGPIYLLGLLFVALLFLFFAPNRPSHVTDKAVQPLCWYGLFKESQIWRLGLYYYFVFGSFLALLLWLPYYYTQAYQLPLPQAMAFTLFFVTTSSVVRALGGWFADKYGGRSVNWSVFWVCLVCLFFLSYPPTSMTIHGVEHDVHLDIAINVWVFSVLICVIGLAQGFGRASVFKMIHEYYPDNMGRAGGIVSAIGALGGFTLPILFGMAVDFLGFYSASFMLLYGVLAICMMAMYFAIRAERYLRKLQEAASYNFLEDDDL</sequence>
<evidence type="ECO:0000313" key="9">
    <source>
        <dbReference type="EMBL" id="OUL58981.1"/>
    </source>
</evidence>
<feature type="domain" description="Major facilitator superfamily (MFS) profile" evidence="8">
    <location>
        <begin position="8"/>
        <end position="403"/>
    </location>
</feature>
<evidence type="ECO:0000313" key="10">
    <source>
        <dbReference type="Proteomes" id="UP000194841"/>
    </source>
</evidence>
<comment type="subcellular location">
    <subcellularLocation>
        <location evidence="1">Membrane</location>
        <topology evidence="1">Multi-pass membrane protein</topology>
    </subcellularLocation>
</comment>
<feature type="transmembrane region" description="Helical" evidence="7">
    <location>
        <begin position="244"/>
        <end position="265"/>
    </location>
</feature>
<comment type="caution">
    <text evidence="9">The sequence shown here is derived from an EMBL/GenBank/DDBJ whole genome shotgun (WGS) entry which is preliminary data.</text>
</comment>
<feature type="transmembrane region" description="Helical" evidence="7">
    <location>
        <begin position="376"/>
        <end position="399"/>
    </location>
</feature>
<dbReference type="Pfam" id="PF07690">
    <property type="entry name" value="MFS_1"/>
    <property type="match status" value="2"/>
</dbReference>
<feature type="transmembrane region" description="Helical" evidence="7">
    <location>
        <begin position="310"/>
        <end position="329"/>
    </location>
</feature>